<reference evidence="1 2" key="1">
    <citation type="submission" date="2021-10" db="EMBL/GenBank/DDBJ databases">
        <title>Streptomyces sp. strain SMC 277, a novel streptomycete isolated from soil.</title>
        <authorList>
            <person name="Chanama M."/>
        </authorList>
    </citation>
    <scope>NUCLEOTIDE SEQUENCE [LARGE SCALE GENOMIC DNA]</scope>
    <source>
        <strain evidence="1 2">SMC 277</strain>
    </source>
</reference>
<dbReference type="RefSeq" id="WP_226728600.1">
    <property type="nucleotide sequence ID" value="NZ_JAJAUY010000077.1"/>
</dbReference>
<sequence length="59" mass="6197">MIERGIGTGRPPVRLHAGGCWDIGKRSAPATADQVRYLLAGGVPACPHCRPDTALGMLE</sequence>
<dbReference type="Pfam" id="PF19746">
    <property type="entry name" value="DUF6233"/>
    <property type="match status" value="1"/>
</dbReference>
<comment type="caution">
    <text evidence="1">The sequence shown here is derived from an EMBL/GenBank/DDBJ whole genome shotgun (WGS) entry which is preliminary data.</text>
</comment>
<protein>
    <submittedName>
        <fullName evidence="1">DUF6233 domain-containing protein</fullName>
    </submittedName>
</protein>
<proteinExistence type="predicted"/>
<evidence type="ECO:0000313" key="2">
    <source>
        <dbReference type="Proteomes" id="UP001199054"/>
    </source>
</evidence>
<name>A0ABS8BA74_9ACTN</name>
<dbReference type="Proteomes" id="UP001199054">
    <property type="component" value="Unassembled WGS sequence"/>
</dbReference>
<dbReference type="EMBL" id="JAJAUY010000077">
    <property type="protein sequence ID" value="MCB5181507.1"/>
    <property type="molecule type" value="Genomic_DNA"/>
</dbReference>
<gene>
    <name evidence="1" type="ORF">LG632_19225</name>
</gene>
<dbReference type="InterPro" id="IPR046200">
    <property type="entry name" value="DUF6233"/>
</dbReference>
<accession>A0ABS8BA74</accession>
<keyword evidence="2" id="KW-1185">Reference proteome</keyword>
<evidence type="ECO:0000313" key="1">
    <source>
        <dbReference type="EMBL" id="MCB5181507.1"/>
    </source>
</evidence>
<organism evidence="1 2">
    <name type="scientific">Streptomyces antimicrobicus</name>
    <dbReference type="NCBI Taxonomy" id="2883108"/>
    <lineage>
        <taxon>Bacteria</taxon>
        <taxon>Bacillati</taxon>
        <taxon>Actinomycetota</taxon>
        <taxon>Actinomycetes</taxon>
        <taxon>Kitasatosporales</taxon>
        <taxon>Streptomycetaceae</taxon>
        <taxon>Streptomyces</taxon>
    </lineage>
</organism>